<feature type="coiled-coil region" evidence="1">
    <location>
        <begin position="438"/>
        <end position="521"/>
    </location>
</feature>
<dbReference type="GO" id="GO:0000785">
    <property type="term" value="C:chromatin"/>
    <property type="evidence" value="ECO:0007669"/>
    <property type="project" value="TreeGrafter"/>
</dbReference>
<dbReference type="GO" id="GO:0003682">
    <property type="term" value="F:chromatin binding"/>
    <property type="evidence" value="ECO:0007669"/>
    <property type="project" value="TreeGrafter"/>
</dbReference>
<feature type="coiled-coil region" evidence="1">
    <location>
        <begin position="699"/>
        <end position="754"/>
    </location>
</feature>
<accession>A0A1J4KL00</accession>
<dbReference type="GeneID" id="94835972"/>
<dbReference type="Proteomes" id="UP000179807">
    <property type="component" value="Unassembled WGS sequence"/>
</dbReference>
<dbReference type="PANTHER" id="PTHR43941:SF1">
    <property type="entry name" value="STRUCTURAL MAINTENANCE OF CHROMOSOMES PROTEIN 2"/>
    <property type="match status" value="1"/>
</dbReference>
<dbReference type="GO" id="GO:0000793">
    <property type="term" value="C:condensed chromosome"/>
    <property type="evidence" value="ECO:0007669"/>
    <property type="project" value="TreeGrafter"/>
</dbReference>
<evidence type="ECO:0000256" key="1">
    <source>
        <dbReference type="SAM" id="Coils"/>
    </source>
</evidence>
<comment type="caution">
    <text evidence="2">The sequence shown here is derived from an EMBL/GenBank/DDBJ whole genome shotgun (WGS) entry which is preliminary data.</text>
</comment>
<name>A0A1J4KL00_9EUKA</name>
<feature type="coiled-coil region" evidence="1">
    <location>
        <begin position="863"/>
        <end position="958"/>
    </location>
</feature>
<sequence length="1025" mass="119011">MDFSSDFDQSLSHIRSEDSDTEGHLFIEQDLRDQINHLTQQNTVLKAQFEQAVETSKQMNEVVQKNSILSQQLRSIQYEKDSLENRLNLSLKTNEDLTKKIEEERASTLAQITQIESQKDLEILNASKQCKSKIEAMSLRVRQVEDLKEQIETKNKALVAKIDKAVQEITNYFCVSFDSIDSVISFLQQPPAVVDNRNCDQNYGLPNDDQQQGDHKHCKKKIRSLKKHCEKFVSEINKLQNDLSQAESRHSNEVKSYQIQLKQLKEELADKAANKENQCLQLEKHNKTLTNEIKKLRKDVQQQQNAQCLSFSVSSQQNLKDQEQQMSFSLLSQQQQKQSIVPQNEKPANRQISDLKENNASLTQENNDLLQKIKDLDKSKAEISAKLKDAMYKNTELQMKINQLENEKRASSVIHAETLNELQSVREILHSKDKPNNNKNKDKKLDKLQKRYSQLEQSSKTQQGIIQSQELKIQNYKTENETLQTKISNSKKEVIDLQNHIKSLNEEIAEANEKIANKPELTIDDILPPNSLRFKGFDPVLSDKIESVIGSVFSPAIKLNKIYSLIYNYYNTIIEEKTNSVDHMAEHLQCIKDKLNKFFIDLSLALSMEPITFEDFVDRGKNGELLSTVSQCYRGYEDLKRKNHELNLVYNRFVEEFGQSTDIPTYITTIRHNFENQTNQLKQQIRKNKEIKKCTRIYKKNMEAKVASLEDQNSHLCSKLYEHKTTNEELTTKLQSVKCELQSIKAEYEMAKASSIQSENEEENVDNENSQIFLQKMSQHHKKEIISLNRQIETMKKEIDELNDIISEKENVINRQKNIISQQKNEITEKTQEFSSFKDKEDEYQRKYQTEKSQLVQTYENAISEIQKRCGDQRSDVEKLSNELLTTQNKLKQAQGQISKLKKEKKRFEESNKLLEEQVAREKQLAELAAQNKITAVEANCAQTIEEAKSKLEAEKRKIYTYAADEFKRFCCPLEHIDDRSYRSLISKVKKELDRLTESDEMVRRIAGAVPKQPTDEAVSKLISF</sequence>
<dbReference type="EMBL" id="MLAK01000610">
    <property type="protein sequence ID" value="OHT10468.1"/>
    <property type="molecule type" value="Genomic_DNA"/>
</dbReference>
<dbReference type="VEuPathDB" id="TrichDB:TRFO_20206"/>
<dbReference type="Gene3D" id="1.10.287.2610">
    <property type="match status" value="1"/>
</dbReference>
<feature type="coiled-coil region" evidence="1">
    <location>
        <begin position="134"/>
        <end position="168"/>
    </location>
</feature>
<dbReference type="AlphaFoldDB" id="A0A1J4KL00"/>
<dbReference type="RefSeq" id="XP_068363604.1">
    <property type="nucleotide sequence ID" value="XM_068501268.1"/>
</dbReference>
<keyword evidence="3" id="KW-1185">Reference proteome</keyword>
<dbReference type="OrthoDB" id="6108017at2759"/>
<feature type="coiled-coil region" evidence="1">
    <location>
        <begin position="352"/>
        <end position="407"/>
    </location>
</feature>
<evidence type="ECO:0000313" key="2">
    <source>
        <dbReference type="EMBL" id="OHT10468.1"/>
    </source>
</evidence>
<reference evidence="2" key="1">
    <citation type="submission" date="2016-10" db="EMBL/GenBank/DDBJ databases">
        <authorList>
            <person name="Benchimol M."/>
            <person name="Almeida L.G."/>
            <person name="Vasconcelos A.T."/>
            <person name="Perreira-Neves A."/>
            <person name="Rosa I.A."/>
            <person name="Tasca T."/>
            <person name="Bogo M.R."/>
            <person name="de Souza W."/>
        </authorList>
    </citation>
    <scope>NUCLEOTIDE SEQUENCE [LARGE SCALE GENOMIC DNA]</scope>
    <source>
        <strain evidence="2">K</strain>
    </source>
</reference>
<protein>
    <submittedName>
        <fullName evidence="2">Uncharacterized protein</fullName>
    </submittedName>
</protein>
<gene>
    <name evidence="2" type="ORF">TRFO_20206</name>
</gene>
<feature type="coiled-coil region" evidence="1">
    <location>
        <begin position="28"/>
        <end position="100"/>
    </location>
</feature>
<dbReference type="PANTHER" id="PTHR43941">
    <property type="entry name" value="STRUCTURAL MAINTENANCE OF CHROMOSOMES PROTEIN 2"/>
    <property type="match status" value="1"/>
</dbReference>
<dbReference type="GO" id="GO:0007076">
    <property type="term" value="P:mitotic chromosome condensation"/>
    <property type="evidence" value="ECO:0007669"/>
    <property type="project" value="TreeGrafter"/>
</dbReference>
<dbReference type="GO" id="GO:0000796">
    <property type="term" value="C:condensin complex"/>
    <property type="evidence" value="ECO:0007669"/>
    <property type="project" value="TreeGrafter"/>
</dbReference>
<keyword evidence="1" id="KW-0175">Coiled coil</keyword>
<proteinExistence type="predicted"/>
<evidence type="ECO:0000313" key="3">
    <source>
        <dbReference type="Proteomes" id="UP000179807"/>
    </source>
</evidence>
<feature type="coiled-coil region" evidence="1">
    <location>
        <begin position="778"/>
        <end position="833"/>
    </location>
</feature>
<feature type="coiled-coil region" evidence="1">
    <location>
        <begin position="222"/>
        <end position="306"/>
    </location>
</feature>
<organism evidence="2 3">
    <name type="scientific">Tritrichomonas foetus</name>
    <dbReference type="NCBI Taxonomy" id="1144522"/>
    <lineage>
        <taxon>Eukaryota</taxon>
        <taxon>Metamonada</taxon>
        <taxon>Parabasalia</taxon>
        <taxon>Tritrichomonadida</taxon>
        <taxon>Tritrichomonadidae</taxon>
        <taxon>Tritrichomonas</taxon>
    </lineage>
</organism>